<dbReference type="AlphaFoldDB" id="A0A5C4J9E5"/>
<dbReference type="SUPFAM" id="SSF46689">
    <property type="entry name" value="Homeodomain-like"/>
    <property type="match status" value="2"/>
</dbReference>
<dbReference type="InterPro" id="IPR018060">
    <property type="entry name" value="HTH_AraC"/>
</dbReference>
<dbReference type="Pfam" id="PF14525">
    <property type="entry name" value="AraC_binding_2"/>
    <property type="match status" value="1"/>
</dbReference>
<keyword evidence="1" id="KW-0805">Transcription regulation</keyword>
<keyword evidence="2" id="KW-0238">DNA-binding</keyword>
<dbReference type="InterPro" id="IPR009057">
    <property type="entry name" value="Homeodomain-like_sf"/>
</dbReference>
<feature type="compositionally biased region" description="Basic residues" evidence="4">
    <location>
        <begin position="16"/>
        <end position="27"/>
    </location>
</feature>
<evidence type="ECO:0000256" key="3">
    <source>
        <dbReference type="ARBA" id="ARBA00023163"/>
    </source>
</evidence>
<protein>
    <submittedName>
        <fullName evidence="6">AraC family transcriptional regulator</fullName>
    </submittedName>
</protein>
<dbReference type="SMART" id="SM00342">
    <property type="entry name" value="HTH_ARAC"/>
    <property type="match status" value="1"/>
</dbReference>
<organism evidence="6 7">
    <name type="scientific">Actinomadura soli</name>
    <dbReference type="NCBI Taxonomy" id="2508997"/>
    <lineage>
        <taxon>Bacteria</taxon>
        <taxon>Bacillati</taxon>
        <taxon>Actinomycetota</taxon>
        <taxon>Actinomycetes</taxon>
        <taxon>Streptosporangiales</taxon>
        <taxon>Thermomonosporaceae</taxon>
        <taxon>Actinomadura</taxon>
    </lineage>
</organism>
<dbReference type="Pfam" id="PF12833">
    <property type="entry name" value="HTH_18"/>
    <property type="match status" value="1"/>
</dbReference>
<dbReference type="InterPro" id="IPR018062">
    <property type="entry name" value="HTH_AraC-typ_CS"/>
</dbReference>
<gene>
    <name evidence="6" type="ORF">ETD83_22380</name>
</gene>
<accession>A0A5C4J9E5</accession>
<dbReference type="InterPro" id="IPR050204">
    <property type="entry name" value="AraC_XylS_family_regulators"/>
</dbReference>
<keyword evidence="3" id="KW-0804">Transcription</keyword>
<dbReference type="Gene3D" id="1.10.10.60">
    <property type="entry name" value="Homeodomain-like"/>
    <property type="match status" value="1"/>
</dbReference>
<feature type="domain" description="HTH araC/xylS-type" evidence="5">
    <location>
        <begin position="271"/>
        <end position="372"/>
    </location>
</feature>
<dbReference type="PROSITE" id="PS01124">
    <property type="entry name" value="HTH_ARAC_FAMILY_2"/>
    <property type="match status" value="1"/>
</dbReference>
<keyword evidence="7" id="KW-1185">Reference proteome</keyword>
<evidence type="ECO:0000313" key="6">
    <source>
        <dbReference type="EMBL" id="TMQ95568.1"/>
    </source>
</evidence>
<dbReference type="Proteomes" id="UP000309174">
    <property type="component" value="Unassembled WGS sequence"/>
</dbReference>
<dbReference type="EMBL" id="VCKW01000117">
    <property type="protein sequence ID" value="TMQ95568.1"/>
    <property type="molecule type" value="Genomic_DNA"/>
</dbReference>
<name>A0A5C4J9E5_9ACTN</name>
<evidence type="ECO:0000256" key="2">
    <source>
        <dbReference type="ARBA" id="ARBA00023125"/>
    </source>
</evidence>
<dbReference type="PANTHER" id="PTHR46796">
    <property type="entry name" value="HTH-TYPE TRANSCRIPTIONAL ACTIVATOR RHAS-RELATED"/>
    <property type="match status" value="1"/>
</dbReference>
<evidence type="ECO:0000313" key="7">
    <source>
        <dbReference type="Proteomes" id="UP000309174"/>
    </source>
</evidence>
<dbReference type="OrthoDB" id="5464689at2"/>
<feature type="region of interest" description="Disordered" evidence="4">
    <location>
        <begin position="16"/>
        <end position="36"/>
    </location>
</feature>
<reference evidence="6 7" key="1">
    <citation type="submission" date="2019-05" db="EMBL/GenBank/DDBJ databases">
        <title>Draft genome sequence of Actinomadura sp. 14C53.</title>
        <authorList>
            <person name="Saricaoglu S."/>
            <person name="Isik K."/>
        </authorList>
    </citation>
    <scope>NUCLEOTIDE SEQUENCE [LARGE SCALE GENOMIC DNA]</scope>
    <source>
        <strain evidence="6 7">14C53</strain>
    </source>
</reference>
<dbReference type="InterPro" id="IPR035418">
    <property type="entry name" value="AraC-bd_2"/>
</dbReference>
<dbReference type="PANTHER" id="PTHR46796:SF12">
    <property type="entry name" value="HTH-TYPE DNA-BINDING TRANSCRIPTIONAL ACTIVATOR EUTR"/>
    <property type="match status" value="1"/>
</dbReference>
<evidence type="ECO:0000259" key="5">
    <source>
        <dbReference type="PROSITE" id="PS01124"/>
    </source>
</evidence>
<dbReference type="GO" id="GO:0043565">
    <property type="term" value="F:sequence-specific DNA binding"/>
    <property type="evidence" value="ECO:0007669"/>
    <property type="project" value="InterPro"/>
</dbReference>
<dbReference type="PROSITE" id="PS00041">
    <property type="entry name" value="HTH_ARAC_FAMILY_1"/>
    <property type="match status" value="1"/>
</dbReference>
<proteinExistence type="predicted"/>
<sequence>MAISGHCPATIARSRRMVRHRRTHPHPPSRNGTITTDMTMTSLETTRELPPPLSAYRRVVSTDIDVLHDTVEPYAVGHDLQALRPGVPLDGQVNALSVGAINLVWVRYGGGGVIVDTPPTEGHFAMCAPMAPMDIEYRVTKSRDTTGGGHILSHDEPMRMTPPPMMGCLVIATSTGRLTDHLARHLGREHTSPLRFYGSGEPGLVPSSIVERTWRHVCGVLDHATAAGGLHPLAERSLEESLLTAILLGLPHTATASLAEPEERPSHHLAGVIREWVEAHYQQPIGVTDIAAAAGIGVRQLQAICQDEWGLTPTRLVRGIRLDHARAALLAAPPGPRTITDVAEAAGYVHMSRFAAHYRQRFGETPTQTLNRTSTTA</sequence>
<evidence type="ECO:0000256" key="4">
    <source>
        <dbReference type="SAM" id="MobiDB-lite"/>
    </source>
</evidence>
<evidence type="ECO:0000256" key="1">
    <source>
        <dbReference type="ARBA" id="ARBA00023015"/>
    </source>
</evidence>
<comment type="caution">
    <text evidence="6">The sequence shown here is derived from an EMBL/GenBank/DDBJ whole genome shotgun (WGS) entry which is preliminary data.</text>
</comment>
<dbReference type="GO" id="GO:0003700">
    <property type="term" value="F:DNA-binding transcription factor activity"/>
    <property type="evidence" value="ECO:0007669"/>
    <property type="project" value="InterPro"/>
</dbReference>